<dbReference type="PROSITE" id="PS00105">
    <property type="entry name" value="AA_TRANSFER_CLASS_1"/>
    <property type="match status" value="1"/>
</dbReference>
<dbReference type="STRING" id="1471761.B0W44_01455"/>
<dbReference type="AlphaFoldDB" id="A0A1U9K3N8"/>
<comment type="similarity">
    <text evidence="4">Belongs to the class-I pyridoxal-phosphate-dependent aminotransferase family.</text>
</comment>
<dbReference type="Pfam" id="PF00155">
    <property type="entry name" value="Aminotran_1_2"/>
    <property type="match status" value="1"/>
</dbReference>
<dbReference type="GO" id="GO:0030170">
    <property type="term" value="F:pyridoxal phosphate binding"/>
    <property type="evidence" value="ECO:0007669"/>
    <property type="project" value="InterPro"/>
</dbReference>
<accession>A0A1U9K3N8</accession>
<dbReference type="InterPro" id="IPR004838">
    <property type="entry name" value="NHTrfase_class1_PyrdxlP-BS"/>
</dbReference>
<keyword evidence="7" id="KW-1185">Reference proteome</keyword>
<keyword evidence="2 4" id="KW-0032">Aminotransferase</keyword>
<evidence type="ECO:0000256" key="2">
    <source>
        <dbReference type="ARBA" id="ARBA00022576"/>
    </source>
</evidence>
<sequence>MRDTGYIRKMLANRVGGEQFGREQKIYKFEKIKRAKRLARKKHPDLELIDLGVGEPDAMADERAVRILAEEAGKPENRGYADNGIFEFKQAASVYLERVFGVNDVDPETEVNHVIGTKSALAMLPTAFINPGDIAILPTPCYPVLGVHTEYLGGSVTYLPVSEENQFLPDLDSLSKDVLQRAKLLYLNFPNNPTGASATPEFFQKVVQFAKQNDVIVIHDAAYAALVFDGAKPLSFLSIPGAKDVGVELHSLSKSYNMTGWRIGFIAGNPLIVKAFAAVKDNSDSGQFIPIQKAAAYCLHHPEITHSICEKYSRRHDLLIEALRSLGFRAKKPQGSFFVYTEAPQAVAGGPTFDTAEDFTQYLIMEKMISAVPWDDVGRYVRFSVTFQAEGEEDEQRVVEEVRRRLSDPPFIF</sequence>
<keyword evidence="3 4" id="KW-0808">Transferase</keyword>
<dbReference type="InterPro" id="IPR015421">
    <property type="entry name" value="PyrdxlP-dep_Trfase_major"/>
</dbReference>
<dbReference type="EMBL" id="CP019699">
    <property type="protein sequence ID" value="AQS54646.1"/>
    <property type="molecule type" value="Genomic_DNA"/>
</dbReference>
<dbReference type="SUPFAM" id="SSF53383">
    <property type="entry name" value="PLP-dependent transferases"/>
    <property type="match status" value="1"/>
</dbReference>
<dbReference type="InterPro" id="IPR050881">
    <property type="entry name" value="LL-DAP_aminotransferase"/>
</dbReference>
<evidence type="ECO:0000259" key="5">
    <source>
        <dbReference type="Pfam" id="PF00155"/>
    </source>
</evidence>
<dbReference type="PANTHER" id="PTHR42832">
    <property type="entry name" value="AMINO ACID AMINOTRANSFERASE"/>
    <property type="match status" value="1"/>
</dbReference>
<feature type="domain" description="Aminotransferase class I/classII large" evidence="5">
    <location>
        <begin position="48"/>
        <end position="392"/>
    </location>
</feature>
<proteinExistence type="inferred from homology"/>
<gene>
    <name evidence="6" type="ORF">B0W44_01455</name>
</gene>
<comment type="cofactor">
    <cofactor evidence="1 4">
        <name>pyridoxal 5'-phosphate</name>
        <dbReference type="ChEBI" id="CHEBI:597326"/>
    </cofactor>
</comment>
<dbReference type="PANTHER" id="PTHR42832:SF3">
    <property type="entry name" value="L-GLUTAMINE--4-(METHYLSULFANYL)-2-OXOBUTANOATE AMINOTRANSFERASE"/>
    <property type="match status" value="1"/>
</dbReference>
<evidence type="ECO:0000256" key="1">
    <source>
        <dbReference type="ARBA" id="ARBA00001933"/>
    </source>
</evidence>
<organism evidence="6 7">
    <name type="scientific">Novibacillus thermophilus</name>
    <dbReference type="NCBI Taxonomy" id="1471761"/>
    <lineage>
        <taxon>Bacteria</taxon>
        <taxon>Bacillati</taxon>
        <taxon>Bacillota</taxon>
        <taxon>Bacilli</taxon>
        <taxon>Bacillales</taxon>
        <taxon>Thermoactinomycetaceae</taxon>
        <taxon>Novibacillus</taxon>
    </lineage>
</organism>
<dbReference type="EC" id="2.6.1.-" evidence="4"/>
<dbReference type="RefSeq" id="WP_077718465.1">
    <property type="nucleotide sequence ID" value="NZ_CP019699.1"/>
</dbReference>
<evidence type="ECO:0000313" key="6">
    <source>
        <dbReference type="EMBL" id="AQS54646.1"/>
    </source>
</evidence>
<dbReference type="NCBIfam" id="NF004937">
    <property type="entry name" value="PRK06290.1"/>
    <property type="match status" value="1"/>
</dbReference>
<reference evidence="6 7" key="1">
    <citation type="journal article" date="2015" name="Int. J. Syst. Evol. Microbiol.">
        <title>Novibacillus thermophilus gen. nov., sp. nov., a Gram-staining-negative and moderately thermophilic member of the family Thermoactinomycetaceae.</title>
        <authorList>
            <person name="Yang G."/>
            <person name="Chen J."/>
            <person name="Zhou S."/>
        </authorList>
    </citation>
    <scope>NUCLEOTIDE SEQUENCE [LARGE SCALE GENOMIC DNA]</scope>
    <source>
        <strain evidence="6 7">SG-1</strain>
    </source>
</reference>
<dbReference type="InterPro" id="IPR004839">
    <property type="entry name" value="Aminotransferase_I/II_large"/>
</dbReference>
<dbReference type="CDD" id="cd00609">
    <property type="entry name" value="AAT_like"/>
    <property type="match status" value="1"/>
</dbReference>
<dbReference type="InterPro" id="IPR015424">
    <property type="entry name" value="PyrdxlP-dep_Trfase"/>
</dbReference>
<dbReference type="GO" id="GO:0008483">
    <property type="term" value="F:transaminase activity"/>
    <property type="evidence" value="ECO:0007669"/>
    <property type="project" value="UniProtKB-KW"/>
</dbReference>
<name>A0A1U9K3N8_9BACL</name>
<dbReference type="Proteomes" id="UP000188603">
    <property type="component" value="Chromosome"/>
</dbReference>
<dbReference type="Gene3D" id="3.90.1150.10">
    <property type="entry name" value="Aspartate Aminotransferase, domain 1"/>
    <property type="match status" value="1"/>
</dbReference>
<evidence type="ECO:0000313" key="7">
    <source>
        <dbReference type="Proteomes" id="UP000188603"/>
    </source>
</evidence>
<evidence type="ECO:0000256" key="3">
    <source>
        <dbReference type="ARBA" id="ARBA00022679"/>
    </source>
</evidence>
<dbReference type="Gene3D" id="3.40.640.10">
    <property type="entry name" value="Type I PLP-dependent aspartate aminotransferase-like (Major domain)"/>
    <property type="match status" value="1"/>
</dbReference>
<dbReference type="KEGG" id="ntr:B0W44_01455"/>
<dbReference type="InterPro" id="IPR015422">
    <property type="entry name" value="PyrdxlP-dep_Trfase_small"/>
</dbReference>
<protein>
    <recommendedName>
        <fullName evidence="4">Aminotransferase</fullName>
        <ecNumber evidence="4">2.6.1.-</ecNumber>
    </recommendedName>
</protein>
<evidence type="ECO:0000256" key="4">
    <source>
        <dbReference type="RuleBase" id="RU000481"/>
    </source>
</evidence>
<dbReference type="OrthoDB" id="9813612at2"/>